<evidence type="ECO:0000313" key="7">
    <source>
        <dbReference type="EMBL" id="CAF0936327.1"/>
    </source>
</evidence>
<keyword evidence="3" id="KW-0560">Oxidoreductase</keyword>
<dbReference type="EMBL" id="CAJNOG010000097">
    <property type="protein sequence ID" value="CAF0936327.1"/>
    <property type="molecule type" value="Genomic_DNA"/>
</dbReference>
<evidence type="ECO:0000313" key="8">
    <source>
        <dbReference type="EMBL" id="CAF3997374.1"/>
    </source>
</evidence>
<dbReference type="InterPro" id="IPR004574">
    <property type="entry name" value="Alkb"/>
</dbReference>
<dbReference type="GO" id="GO:0005634">
    <property type="term" value="C:nucleus"/>
    <property type="evidence" value="ECO:0007669"/>
    <property type="project" value="TreeGrafter"/>
</dbReference>
<evidence type="ECO:0000313" key="9">
    <source>
        <dbReference type="Proteomes" id="UP000663845"/>
    </source>
</evidence>
<keyword evidence="1 5" id="KW-0479">Metal-binding</keyword>
<dbReference type="Proteomes" id="UP000663845">
    <property type="component" value="Unassembled WGS sequence"/>
</dbReference>
<sequence length="287" mass="32587">MSATTSENPDLFTSVYKHFRRLSDTECYTEAYSIVNHPTVFQQCPITVSIDLDPSLGLQPISNWSLYSCKFCDGLYFLSNPFTSTGQRQWIDRCINIYARQTKTSVGDNSNNENLSRIRWATLGYHYDWTNKVYKQDDHTKVPDELAQLCKIIMRVISSSAGCSMMNAEAAIVNYYHMNSTLCAHTDHSEYDALTKPLISLSFGNAAVFLIGGQTKTECKPSPILLRSGDIILMTGSSRLCFHAVPRILSDPLLNDILYKNIDDNDEVCWSYIHDKRINVNVRQVYS</sequence>
<reference evidence="7" key="1">
    <citation type="submission" date="2021-02" db="EMBL/GenBank/DDBJ databases">
        <authorList>
            <person name="Nowell W R."/>
        </authorList>
    </citation>
    <scope>NUCLEOTIDE SEQUENCE</scope>
</reference>
<name>A0A814C7G6_9BILA</name>
<dbReference type="SUPFAM" id="SSF51197">
    <property type="entry name" value="Clavaminate synthase-like"/>
    <property type="match status" value="1"/>
</dbReference>
<dbReference type="GO" id="GO:0008198">
    <property type="term" value="F:ferrous iron binding"/>
    <property type="evidence" value="ECO:0007669"/>
    <property type="project" value="TreeGrafter"/>
</dbReference>
<dbReference type="AlphaFoldDB" id="A0A814C7G6"/>
<dbReference type="PANTHER" id="PTHR16557">
    <property type="entry name" value="ALKYLATED DNA REPAIR PROTEIN ALKB-RELATED"/>
    <property type="match status" value="1"/>
</dbReference>
<dbReference type="Gene3D" id="2.60.120.590">
    <property type="entry name" value="Alpha-ketoglutarate-dependent dioxygenase AlkB-like"/>
    <property type="match status" value="1"/>
</dbReference>
<evidence type="ECO:0000259" key="6">
    <source>
        <dbReference type="PROSITE" id="PS51471"/>
    </source>
</evidence>
<dbReference type="GO" id="GO:0035513">
    <property type="term" value="P:oxidative RNA demethylation"/>
    <property type="evidence" value="ECO:0007669"/>
    <property type="project" value="TreeGrafter"/>
</dbReference>
<evidence type="ECO:0000256" key="4">
    <source>
        <dbReference type="ARBA" id="ARBA00023004"/>
    </source>
</evidence>
<evidence type="ECO:0000256" key="1">
    <source>
        <dbReference type="ARBA" id="ARBA00022723"/>
    </source>
</evidence>
<comment type="caution">
    <text evidence="7">The sequence shown here is derived from an EMBL/GenBank/DDBJ whole genome shotgun (WGS) entry which is preliminary data.</text>
</comment>
<dbReference type="InterPro" id="IPR037151">
    <property type="entry name" value="AlkB-like_sf"/>
</dbReference>
<protein>
    <recommendedName>
        <fullName evidence="6">Fe2OG dioxygenase domain-containing protein</fullName>
    </recommendedName>
</protein>
<dbReference type="InterPro" id="IPR027450">
    <property type="entry name" value="AlkB-like"/>
</dbReference>
<gene>
    <name evidence="7" type="ORF">JYZ213_LOCUS12467</name>
    <name evidence="8" type="ORF">OXD698_LOCUS29313</name>
</gene>
<keyword evidence="4 5" id="KW-0408">Iron</keyword>
<evidence type="ECO:0000256" key="2">
    <source>
        <dbReference type="ARBA" id="ARBA00022964"/>
    </source>
</evidence>
<dbReference type="InterPro" id="IPR005123">
    <property type="entry name" value="Oxoglu/Fe-dep_dioxygenase_dom"/>
</dbReference>
<evidence type="ECO:0000256" key="3">
    <source>
        <dbReference type="ARBA" id="ARBA00023002"/>
    </source>
</evidence>
<feature type="binding site" evidence="5">
    <location>
        <position position="185"/>
    </location>
    <ligand>
        <name>Fe cation</name>
        <dbReference type="ChEBI" id="CHEBI:24875"/>
        <note>catalytic</note>
    </ligand>
</feature>
<accession>A0A814C7G6</accession>
<dbReference type="PANTHER" id="PTHR16557:SF2">
    <property type="entry name" value="NUCLEIC ACID DIOXYGENASE ALKBH1"/>
    <property type="match status" value="1"/>
</dbReference>
<feature type="domain" description="Fe2OG dioxygenase" evidence="6">
    <location>
        <begin position="167"/>
        <end position="286"/>
    </location>
</feature>
<dbReference type="Pfam" id="PF13532">
    <property type="entry name" value="2OG-FeII_Oxy_2"/>
    <property type="match status" value="1"/>
</dbReference>
<comment type="cofactor">
    <cofactor evidence="5">
        <name>Fe(2+)</name>
        <dbReference type="ChEBI" id="CHEBI:29033"/>
    </cofactor>
    <text evidence="5">Binds 1 Fe(2+) ion per subunit.</text>
</comment>
<dbReference type="GO" id="GO:0035515">
    <property type="term" value="F:oxidative RNA demethylase activity"/>
    <property type="evidence" value="ECO:0007669"/>
    <property type="project" value="TreeGrafter"/>
</dbReference>
<feature type="binding site" evidence="5">
    <location>
        <position position="243"/>
    </location>
    <ligand>
        <name>Fe cation</name>
        <dbReference type="ChEBI" id="CHEBI:24875"/>
        <note>catalytic</note>
    </ligand>
</feature>
<evidence type="ECO:0000256" key="5">
    <source>
        <dbReference type="PIRSR" id="PIRSR604574-2"/>
    </source>
</evidence>
<dbReference type="GO" id="GO:0005737">
    <property type="term" value="C:cytoplasm"/>
    <property type="evidence" value="ECO:0007669"/>
    <property type="project" value="TreeGrafter"/>
</dbReference>
<feature type="binding site" evidence="5">
    <location>
        <position position="187"/>
    </location>
    <ligand>
        <name>Fe cation</name>
        <dbReference type="ChEBI" id="CHEBI:24875"/>
        <note>catalytic</note>
    </ligand>
</feature>
<organism evidence="7 9">
    <name type="scientific">Adineta steineri</name>
    <dbReference type="NCBI Taxonomy" id="433720"/>
    <lineage>
        <taxon>Eukaryota</taxon>
        <taxon>Metazoa</taxon>
        <taxon>Spiralia</taxon>
        <taxon>Gnathifera</taxon>
        <taxon>Rotifera</taxon>
        <taxon>Eurotatoria</taxon>
        <taxon>Bdelloidea</taxon>
        <taxon>Adinetida</taxon>
        <taxon>Adinetidae</taxon>
        <taxon>Adineta</taxon>
    </lineage>
</organism>
<dbReference type="PROSITE" id="PS51471">
    <property type="entry name" value="FE2OG_OXY"/>
    <property type="match status" value="1"/>
</dbReference>
<dbReference type="Proteomes" id="UP000663844">
    <property type="component" value="Unassembled WGS sequence"/>
</dbReference>
<dbReference type="EMBL" id="CAJOAZ010003280">
    <property type="protein sequence ID" value="CAF3997374.1"/>
    <property type="molecule type" value="Genomic_DNA"/>
</dbReference>
<keyword evidence="2" id="KW-0223">Dioxygenase</keyword>
<dbReference type="GO" id="GO:0035516">
    <property type="term" value="F:broad specificity oxidative DNA demethylase activity"/>
    <property type="evidence" value="ECO:0007669"/>
    <property type="project" value="TreeGrafter"/>
</dbReference>
<proteinExistence type="predicted"/>